<evidence type="ECO:0000256" key="2">
    <source>
        <dbReference type="SAM" id="Phobius"/>
    </source>
</evidence>
<dbReference type="Proteomes" id="UP001206128">
    <property type="component" value="Unassembled WGS sequence"/>
</dbReference>
<dbReference type="RefSeq" id="WP_253775878.1">
    <property type="nucleotide sequence ID" value="NZ_JAMTCK010000013.1"/>
</dbReference>
<feature type="transmembrane region" description="Helical" evidence="2">
    <location>
        <begin position="298"/>
        <end position="319"/>
    </location>
</feature>
<evidence type="ECO:0000256" key="1">
    <source>
        <dbReference type="SAM" id="MobiDB-lite"/>
    </source>
</evidence>
<feature type="region of interest" description="Disordered" evidence="1">
    <location>
        <begin position="1"/>
        <end position="20"/>
    </location>
</feature>
<sequence length="458" mass="48238">MTATDSSRTEAVADDPPRPGLSPLIGWRERLAAAVFPAPATSAGPRRTGRFLLAFLAATAYLLLIPAGRTRLNHVWAEDGARFLVDALTQPFGTTLITPYGGYSHSVPRLAAGLVALLPLPWAAAALAISAAALRAGIALLVFTASRGVLRSTPIRVALAALVIVIPAGNWETINNLTNLHWFVLYGAFWVLLWRPAHRWQQVLTAVVLFLASTTSPIALILTPLAVARFALPRRDWWGGCGFLAGLLLQALAVLGSTRTPYSDAPADLPAAAVSALVRGPLSAVAGPEWAMTLYQRFHLLAAVAALLVVVVLVVPALAPGLAPRRFLAVAALVCAAVSMGLELVMNWTPVLHVDAPGVLGAGQRYSAAPCLFLLAAVAAGVDALRGRRLIPVVRVAVALVLLAGVAHQYRTPYGRLGGVPWGQTVADATIACAQGQPEATLRHDPDGWYFPLPCPLP</sequence>
<reference evidence="3" key="1">
    <citation type="submission" date="2022-06" db="EMBL/GenBank/DDBJ databases">
        <title>Genomic Encyclopedia of Archaeal and Bacterial Type Strains, Phase II (KMG-II): from individual species to whole genera.</title>
        <authorList>
            <person name="Goeker M."/>
        </authorList>
    </citation>
    <scope>NUCLEOTIDE SEQUENCE</scope>
    <source>
        <strain evidence="3">DSM 43935</strain>
    </source>
</reference>
<proteinExistence type="predicted"/>
<name>A0AAE3KIP6_9PSEU</name>
<evidence type="ECO:0000313" key="4">
    <source>
        <dbReference type="Proteomes" id="UP001206128"/>
    </source>
</evidence>
<feature type="transmembrane region" description="Helical" evidence="2">
    <location>
        <begin position="237"/>
        <end position="255"/>
    </location>
</feature>
<feature type="transmembrane region" description="Helical" evidence="2">
    <location>
        <begin position="155"/>
        <end position="171"/>
    </location>
</feature>
<feature type="transmembrane region" description="Helical" evidence="2">
    <location>
        <begin position="366"/>
        <end position="385"/>
    </location>
</feature>
<accession>A0AAE3KIP6</accession>
<dbReference type="AlphaFoldDB" id="A0AAE3KIP6"/>
<keyword evidence="4" id="KW-1185">Reference proteome</keyword>
<dbReference type="EMBL" id="JAMTCK010000013">
    <property type="protein sequence ID" value="MCP2168217.1"/>
    <property type="molecule type" value="Genomic_DNA"/>
</dbReference>
<comment type="caution">
    <text evidence="3">The sequence shown here is derived from an EMBL/GenBank/DDBJ whole genome shotgun (WGS) entry which is preliminary data.</text>
</comment>
<feature type="transmembrane region" description="Helical" evidence="2">
    <location>
        <begin position="326"/>
        <end position="346"/>
    </location>
</feature>
<evidence type="ECO:0000313" key="3">
    <source>
        <dbReference type="EMBL" id="MCP2168217.1"/>
    </source>
</evidence>
<feature type="transmembrane region" description="Helical" evidence="2">
    <location>
        <begin position="51"/>
        <end position="68"/>
    </location>
</feature>
<keyword evidence="2" id="KW-0472">Membrane</keyword>
<organism evidence="3 4">
    <name type="scientific">Goodfellowiella coeruleoviolacea</name>
    <dbReference type="NCBI Taxonomy" id="334858"/>
    <lineage>
        <taxon>Bacteria</taxon>
        <taxon>Bacillati</taxon>
        <taxon>Actinomycetota</taxon>
        <taxon>Actinomycetes</taxon>
        <taxon>Pseudonocardiales</taxon>
        <taxon>Pseudonocardiaceae</taxon>
        <taxon>Goodfellowiella</taxon>
    </lineage>
</organism>
<keyword evidence="2" id="KW-1133">Transmembrane helix</keyword>
<feature type="transmembrane region" description="Helical" evidence="2">
    <location>
        <begin position="122"/>
        <end position="143"/>
    </location>
</feature>
<protein>
    <submittedName>
        <fullName evidence="3">Uncharacterized protein</fullName>
    </submittedName>
</protein>
<keyword evidence="2" id="KW-0812">Transmembrane</keyword>
<feature type="transmembrane region" description="Helical" evidence="2">
    <location>
        <begin position="206"/>
        <end position="231"/>
    </location>
</feature>
<gene>
    <name evidence="3" type="ORF">LX83_005095</name>
</gene>